<accession>A0A6H0V343</accession>
<comment type="function">
    <text evidence="5">One of the proteins that surrounds the polypeptide exit tunnel on the outside of the subunit.</text>
</comment>
<evidence type="ECO:0000256" key="2">
    <source>
        <dbReference type="ARBA" id="ARBA00022980"/>
    </source>
</evidence>
<dbReference type="CDD" id="cd06089">
    <property type="entry name" value="KOW_RPL26"/>
    <property type="match status" value="1"/>
</dbReference>
<dbReference type="InterPro" id="IPR057264">
    <property type="entry name" value="Ribosomal_uL24_C"/>
</dbReference>
<dbReference type="InterPro" id="IPR005825">
    <property type="entry name" value="Ribosomal_uL24_CS"/>
</dbReference>
<comment type="function">
    <text evidence="5">One of two assembly initiator proteins, it binds directly to the 5'-end of the 23S rRNA, where it nucleates assembly of the 50S subunit.</text>
</comment>
<dbReference type="SMART" id="SM00739">
    <property type="entry name" value="KOW"/>
    <property type="match status" value="1"/>
</dbReference>
<evidence type="ECO:0000313" key="9">
    <source>
        <dbReference type="Proteomes" id="UP000503310"/>
    </source>
</evidence>
<protein>
    <recommendedName>
        <fullName evidence="4 5">Large ribosomal subunit protein uL24</fullName>
    </recommendedName>
</protein>
<evidence type="ECO:0000313" key="8">
    <source>
        <dbReference type="EMBL" id="QIW62154.1"/>
    </source>
</evidence>
<dbReference type="GO" id="GO:1990904">
    <property type="term" value="C:ribonucleoprotein complex"/>
    <property type="evidence" value="ECO:0007669"/>
    <property type="project" value="UniProtKB-KW"/>
</dbReference>
<keyword evidence="3 5" id="KW-0687">Ribonucleoprotein</keyword>
<dbReference type="Gene3D" id="2.30.30.30">
    <property type="match status" value="1"/>
</dbReference>
<evidence type="ECO:0000256" key="5">
    <source>
        <dbReference type="HAMAP-Rule" id="MF_01326"/>
    </source>
</evidence>
<name>A0A6H0V343_9BACT</name>
<dbReference type="HAMAP" id="MF_01326_B">
    <property type="entry name" value="Ribosomal_uL24_B"/>
    <property type="match status" value="1"/>
</dbReference>
<evidence type="ECO:0000256" key="4">
    <source>
        <dbReference type="ARBA" id="ARBA00035206"/>
    </source>
</evidence>
<dbReference type="Pfam" id="PF17136">
    <property type="entry name" value="ribosomal_L24"/>
    <property type="match status" value="1"/>
</dbReference>
<evidence type="ECO:0000256" key="6">
    <source>
        <dbReference type="RuleBase" id="RU003477"/>
    </source>
</evidence>
<dbReference type="Pfam" id="PF00467">
    <property type="entry name" value="KOW"/>
    <property type="match status" value="1"/>
</dbReference>
<dbReference type="GO" id="GO:0003735">
    <property type="term" value="F:structural constituent of ribosome"/>
    <property type="evidence" value="ECO:0007669"/>
    <property type="project" value="InterPro"/>
</dbReference>
<dbReference type="InterPro" id="IPR003256">
    <property type="entry name" value="Ribosomal_uL24"/>
</dbReference>
<organism evidence="8 9">
    <name type="scientific">Mycoplasmopsis gallinacea</name>
    <dbReference type="NCBI Taxonomy" id="29556"/>
    <lineage>
        <taxon>Bacteria</taxon>
        <taxon>Bacillati</taxon>
        <taxon>Mycoplasmatota</taxon>
        <taxon>Mycoplasmoidales</taxon>
        <taxon>Metamycoplasmataceae</taxon>
        <taxon>Mycoplasmopsis</taxon>
    </lineage>
</organism>
<dbReference type="InterPro" id="IPR008991">
    <property type="entry name" value="Translation_prot_SH3-like_sf"/>
</dbReference>
<dbReference type="GO" id="GO:0005840">
    <property type="term" value="C:ribosome"/>
    <property type="evidence" value="ECO:0007669"/>
    <property type="project" value="UniProtKB-KW"/>
</dbReference>
<dbReference type="InterPro" id="IPR014722">
    <property type="entry name" value="Rib_uL2_dom2"/>
</dbReference>
<evidence type="ECO:0000259" key="7">
    <source>
        <dbReference type="SMART" id="SM00739"/>
    </source>
</evidence>
<dbReference type="EMBL" id="CP047225">
    <property type="protein sequence ID" value="QIW62154.1"/>
    <property type="molecule type" value="Genomic_DNA"/>
</dbReference>
<keyword evidence="2 5" id="KW-0689">Ribosomal protein</keyword>
<dbReference type="NCBIfam" id="TIGR01079">
    <property type="entry name" value="rplX_bact"/>
    <property type="match status" value="1"/>
</dbReference>
<dbReference type="InterPro" id="IPR041988">
    <property type="entry name" value="Ribosomal_uL24_KOW"/>
</dbReference>
<evidence type="ECO:0000256" key="1">
    <source>
        <dbReference type="ARBA" id="ARBA00010618"/>
    </source>
</evidence>
<comment type="similarity">
    <text evidence="1 5 6">Belongs to the universal ribosomal protein uL24 family.</text>
</comment>
<dbReference type="GO" id="GO:0019843">
    <property type="term" value="F:rRNA binding"/>
    <property type="evidence" value="ECO:0007669"/>
    <property type="project" value="UniProtKB-UniRule"/>
</dbReference>
<dbReference type="PANTHER" id="PTHR12903">
    <property type="entry name" value="MITOCHONDRIAL RIBOSOMAL PROTEIN L24"/>
    <property type="match status" value="1"/>
</dbReference>
<evidence type="ECO:0000256" key="3">
    <source>
        <dbReference type="ARBA" id="ARBA00023274"/>
    </source>
</evidence>
<gene>
    <name evidence="5" type="primary">rplX</name>
    <name evidence="8" type="ORF">GOQ20_01710</name>
</gene>
<proteinExistence type="inferred from homology"/>
<keyword evidence="5" id="KW-0699">rRNA-binding</keyword>
<dbReference type="InterPro" id="IPR005824">
    <property type="entry name" value="KOW"/>
</dbReference>
<dbReference type="SUPFAM" id="SSF50104">
    <property type="entry name" value="Translation proteins SH3-like domain"/>
    <property type="match status" value="1"/>
</dbReference>
<dbReference type="PROSITE" id="PS01108">
    <property type="entry name" value="RIBOSOMAL_L24"/>
    <property type="match status" value="1"/>
</dbReference>
<dbReference type="AlphaFoldDB" id="A0A6H0V343"/>
<reference evidence="8 9" key="1">
    <citation type="submission" date="2019-12" db="EMBL/GenBank/DDBJ databases">
        <title>Sequencing and analysis of the whole genome of Mycoplasma gallinaceum strain Peacock20181011.</title>
        <authorList>
            <person name="Liu X."/>
            <person name="Qin Z."/>
            <person name="Xu H."/>
        </authorList>
    </citation>
    <scope>NUCLEOTIDE SEQUENCE [LARGE SCALE GENOMIC DNA]</scope>
    <source>
        <strain evidence="8 9">Peacock20181011</strain>
    </source>
</reference>
<dbReference type="Proteomes" id="UP000503310">
    <property type="component" value="Chromosome"/>
</dbReference>
<sequence length="110" mass="12259">MMKVKFKKNDEVIVIAGKEKGKTGRIEKVLHKANKVIIKNLNIVTKHNKPSQQNQDGSISNIEAPIHASNVAILVKKASKDKPAQYSKIGYSLNKDGKKVRIAKKTKKEI</sequence>
<keyword evidence="5" id="KW-0694">RNA-binding</keyword>
<comment type="subunit">
    <text evidence="5">Part of the 50S ribosomal subunit.</text>
</comment>
<dbReference type="GO" id="GO:0006412">
    <property type="term" value="P:translation"/>
    <property type="evidence" value="ECO:0007669"/>
    <property type="project" value="UniProtKB-UniRule"/>
</dbReference>
<feature type="domain" description="KOW" evidence="7">
    <location>
        <begin position="5"/>
        <end position="32"/>
    </location>
</feature>